<feature type="domain" description="RING-type" evidence="7">
    <location>
        <begin position="14"/>
        <end position="40"/>
    </location>
</feature>
<dbReference type="AlphaFoldDB" id="A0AAW0WQ23"/>
<reference evidence="9 10" key="1">
    <citation type="journal article" date="2024" name="BMC Genomics">
        <title>Genome assembly of redclaw crayfish (Cherax quadricarinatus) provides insights into its immune adaptation and hypoxia tolerance.</title>
        <authorList>
            <person name="Liu Z."/>
            <person name="Zheng J."/>
            <person name="Li H."/>
            <person name="Fang K."/>
            <person name="Wang S."/>
            <person name="He J."/>
            <person name="Zhou D."/>
            <person name="Weng S."/>
            <person name="Chi M."/>
            <person name="Gu Z."/>
            <person name="He J."/>
            <person name="Li F."/>
            <person name="Wang M."/>
        </authorList>
    </citation>
    <scope>NUCLEOTIDE SEQUENCE [LARGE SCALE GENOMIC DNA]</scope>
    <source>
        <strain evidence="9">ZL_2023a</strain>
    </source>
</reference>
<evidence type="ECO:0000259" key="7">
    <source>
        <dbReference type="PROSITE" id="PS50089"/>
    </source>
</evidence>
<organism evidence="9 10">
    <name type="scientific">Cherax quadricarinatus</name>
    <name type="common">Australian red claw crayfish</name>
    <dbReference type="NCBI Taxonomy" id="27406"/>
    <lineage>
        <taxon>Eukaryota</taxon>
        <taxon>Metazoa</taxon>
        <taxon>Ecdysozoa</taxon>
        <taxon>Arthropoda</taxon>
        <taxon>Crustacea</taxon>
        <taxon>Multicrustacea</taxon>
        <taxon>Malacostraca</taxon>
        <taxon>Eumalacostraca</taxon>
        <taxon>Eucarida</taxon>
        <taxon>Decapoda</taxon>
        <taxon>Pleocyemata</taxon>
        <taxon>Astacidea</taxon>
        <taxon>Parastacoidea</taxon>
        <taxon>Parastacidae</taxon>
        <taxon>Cherax</taxon>
    </lineage>
</organism>
<protein>
    <submittedName>
        <fullName evidence="9">Uncharacterized protein</fullName>
    </submittedName>
</protein>
<evidence type="ECO:0000256" key="4">
    <source>
        <dbReference type="PROSITE-ProRule" id="PRU00024"/>
    </source>
</evidence>
<dbReference type="InterPro" id="IPR013083">
    <property type="entry name" value="Znf_RING/FYVE/PHD"/>
</dbReference>
<dbReference type="Gene3D" id="3.30.160.60">
    <property type="entry name" value="Classic Zinc Finger"/>
    <property type="match status" value="1"/>
</dbReference>
<evidence type="ECO:0000256" key="1">
    <source>
        <dbReference type="ARBA" id="ARBA00022723"/>
    </source>
</evidence>
<dbReference type="Pfam" id="PF13445">
    <property type="entry name" value="zf-RING_UBOX"/>
    <property type="match status" value="1"/>
</dbReference>
<dbReference type="InterPro" id="IPR017907">
    <property type="entry name" value="Znf_RING_CS"/>
</dbReference>
<evidence type="ECO:0000259" key="8">
    <source>
        <dbReference type="PROSITE" id="PS50119"/>
    </source>
</evidence>
<comment type="caution">
    <text evidence="9">The sequence shown here is derived from an EMBL/GenBank/DDBJ whole genome shotgun (WGS) entry which is preliminary data.</text>
</comment>
<dbReference type="PROSITE" id="PS50119">
    <property type="entry name" value="ZF_BBOX"/>
    <property type="match status" value="1"/>
</dbReference>
<dbReference type="SUPFAM" id="SSF57845">
    <property type="entry name" value="B-box zinc-binding domain"/>
    <property type="match status" value="1"/>
</dbReference>
<dbReference type="PROSITE" id="PS00518">
    <property type="entry name" value="ZF_RING_1"/>
    <property type="match status" value="1"/>
</dbReference>
<feature type="compositionally biased region" description="Basic and acidic residues" evidence="5">
    <location>
        <begin position="212"/>
        <end position="221"/>
    </location>
</feature>
<dbReference type="Proteomes" id="UP001445076">
    <property type="component" value="Unassembled WGS sequence"/>
</dbReference>
<feature type="compositionally biased region" description="Polar residues" evidence="5">
    <location>
        <begin position="312"/>
        <end position="335"/>
    </location>
</feature>
<dbReference type="InterPro" id="IPR000315">
    <property type="entry name" value="Znf_B-box"/>
</dbReference>
<dbReference type="Gene3D" id="2.40.100.10">
    <property type="entry name" value="Cyclophilin-like"/>
    <property type="match status" value="1"/>
</dbReference>
<evidence type="ECO:0000259" key="6">
    <source>
        <dbReference type="PROSITE" id="PS50072"/>
    </source>
</evidence>
<dbReference type="InterPro" id="IPR027370">
    <property type="entry name" value="Znf-RING_euk"/>
</dbReference>
<dbReference type="EMBL" id="JARKIK010000066">
    <property type="protein sequence ID" value="KAK8729903.1"/>
    <property type="molecule type" value="Genomic_DNA"/>
</dbReference>
<feature type="domain" description="PPIase cyclophilin-type" evidence="6">
    <location>
        <begin position="473"/>
        <end position="606"/>
    </location>
</feature>
<sequence length="631" mass="69690">YSHGSHDPVLLPRCGHTFCRQCLLTLEKTVPQPLSCPYCRIPHTEPSLQQLPVVFALLNLAKVFVKAKHGVCCSHNSQIEFWCQNCEVAACGHCLLQDDHSQHLHAIASVDTALQYTKARAIDMGHRRLSIICDKKLQVLQRLQEGLLSVCKSCEDARLLSYSVKTLKALVEEAKSSHNMESALRVIRMLEDCPEGEMHDEKYMTLQHPGRKALDNKDSRTKEHKHSNNHRAQDMLHVPTRWSSDRRRISGIRPSLQNRRCSTFSISVYTEDTRLSNTDNVSSPGGNKSSTLGEANSLGDDSNDMVLPNTVREGQSMASPGTSSTTQEQSAQGTTETERNGDEEASGVSHECEITADVNSNSDTKPQDTPTTLRLPSCQEPPETLAASSSINSMTEEVTQLVTEEGEEKKSTASPSEDAKCSIVSDDGRQCRMRWEEGKLHIYSLMQRLPHSTLLTLQLSVVMSLLEESPTVFLDLGVGERRLGRVYIRLWGHLRRAHHFLTLVLATQGSTYKGATFNKVECKDRPGECLRVNHYINVNGTPGSEGLFGPLEWGGEYAHPKTGGLLVASSGGKPEYDACFDICTRSHPVKRFSCPFGEVVDGLQVVLEATRHHPVTGVTIIDAGVILGSSQ</sequence>
<keyword evidence="10" id="KW-1185">Reference proteome</keyword>
<dbReference type="SUPFAM" id="SSF50891">
    <property type="entry name" value="Cyclophilin-like"/>
    <property type="match status" value="1"/>
</dbReference>
<feature type="domain" description="B box-type" evidence="8">
    <location>
        <begin position="67"/>
        <end position="110"/>
    </location>
</feature>
<evidence type="ECO:0000256" key="2">
    <source>
        <dbReference type="ARBA" id="ARBA00022771"/>
    </source>
</evidence>
<dbReference type="InterPro" id="IPR001841">
    <property type="entry name" value="Znf_RING"/>
</dbReference>
<feature type="region of interest" description="Disordered" evidence="5">
    <location>
        <begin position="209"/>
        <end position="233"/>
    </location>
</feature>
<name>A0AAW0WQ23_CHEQU</name>
<proteinExistence type="predicted"/>
<gene>
    <name evidence="9" type="ORF">OTU49_008381</name>
</gene>
<feature type="region of interest" description="Disordered" evidence="5">
    <location>
        <begin position="275"/>
        <end position="421"/>
    </location>
</feature>
<evidence type="ECO:0000256" key="5">
    <source>
        <dbReference type="SAM" id="MobiDB-lite"/>
    </source>
</evidence>
<keyword evidence="2 4" id="KW-0863">Zinc-finger</keyword>
<dbReference type="InterPro" id="IPR050143">
    <property type="entry name" value="TRIM/RBCC"/>
</dbReference>
<keyword evidence="3" id="KW-0862">Zinc</keyword>
<keyword evidence="1" id="KW-0479">Metal-binding</keyword>
<evidence type="ECO:0000256" key="3">
    <source>
        <dbReference type="ARBA" id="ARBA00022833"/>
    </source>
</evidence>
<feature type="compositionally biased region" description="Polar residues" evidence="5">
    <location>
        <begin position="357"/>
        <end position="374"/>
    </location>
</feature>
<feature type="compositionally biased region" description="Polar residues" evidence="5">
    <location>
        <begin position="275"/>
        <end position="294"/>
    </location>
</feature>
<evidence type="ECO:0000313" key="9">
    <source>
        <dbReference type="EMBL" id="KAK8729903.1"/>
    </source>
</evidence>
<evidence type="ECO:0000313" key="10">
    <source>
        <dbReference type="Proteomes" id="UP001445076"/>
    </source>
</evidence>
<dbReference type="Gene3D" id="3.30.40.10">
    <property type="entry name" value="Zinc/RING finger domain, C3HC4 (zinc finger)"/>
    <property type="match status" value="1"/>
</dbReference>
<feature type="compositionally biased region" description="Polar residues" evidence="5">
    <location>
        <begin position="386"/>
        <end position="402"/>
    </location>
</feature>
<accession>A0AAW0WQ23</accession>
<dbReference type="GO" id="GO:0003755">
    <property type="term" value="F:peptidyl-prolyl cis-trans isomerase activity"/>
    <property type="evidence" value="ECO:0007669"/>
    <property type="project" value="InterPro"/>
</dbReference>
<dbReference type="GO" id="GO:0008270">
    <property type="term" value="F:zinc ion binding"/>
    <property type="evidence" value="ECO:0007669"/>
    <property type="project" value="UniProtKB-KW"/>
</dbReference>
<dbReference type="InterPro" id="IPR029000">
    <property type="entry name" value="Cyclophilin-like_dom_sf"/>
</dbReference>
<feature type="non-terminal residue" evidence="9">
    <location>
        <position position="1"/>
    </location>
</feature>
<dbReference type="SUPFAM" id="SSF57850">
    <property type="entry name" value="RING/U-box"/>
    <property type="match status" value="1"/>
</dbReference>
<dbReference type="InterPro" id="IPR002130">
    <property type="entry name" value="Cyclophilin-type_PPIase_dom"/>
</dbReference>
<dbReference type="PROSITE" id="PS50072">
    <property type="entry name" value="CSA_PPIASE_2"/>
    <property type="match status" value="1"/>
</dbReference>
<dbReference type="PANTHER" id="PTHR24103">
    <property type="entry name" value="E3 UBIQUITIN-PROTEIN LIGASE TRIM"/>
    <property type="match status" value="1"/>
</dbReference>
<dbReference type="PROSITE" id="PS50089">
    <property type="entry name" value="ZF_RING_2"/>
    <property type="match status" value="1"/>
</dbReference>